<dbReference type="SUPFAM" id="SSF51905">
    <property type="entry name" value="FAD/NAD(P)-binding domain"/>
    <property type="match status" value="1"/>
</dbReference>
<organism evidence="3 4">
    <name type="scientific">Desmospora profundinema</name>
    <dbReference type="NCBI Taxonomy" id="1571184"/>
    <lineage>
        <taxon>Bacteria</taxon>
        <taxon>Bacillati</taxon>
        <taxon>Bacillota</taxon>
        <taxon>Bacilli</taxon>
        <taxon>Bacillales</taxon>
        <taxon>Thermoactinomycetaceae</taxon>
        <taxon>Desmospora</taxon>
    </lineage>
</organism>
<dbReference type="Proteomes" id="UP001185012">
    <property type="component" value="Unassembled WGS sequence"/>
</dbReference>
<dbReference type="Gene3D" id="3.90.660.50">
    <property type="match status" value="1"/>
</dbReference>
<feature type="domain" description="Amine oxidase" evidence="2">
    <location>
        <begin position="13"/>
        <end position="253"/>
    </location>
</feature>
<dbReference type="PANTHER" id="PTHR43734:SF1">
    <property type="entry name" value="PHYTOENE DESATURASE"/>
    <property type="match status" value="1"/>
</dbReference>
<keyword evidence="4" id="KW-1185">Reference proteome</keyword>
<dbReference type="RefSeq" id="WP_309867007.1">
    <property type="nucleotide sequence ID" value="NZ_JAVDQG010000006.1"/>
</dbReference>
<dbReference type="InterPro" id="IPR002937">
    <property type="entry name" value="Amino_oxidase"/>
</dbReference>
<dbReference type="InterPro" id="IPR036188">
    <property type="entry name" value="FAD/NAD-bd_sf"/>
</dbReference>
<dbReference type="EMBL" id="JAVDQG010000006">
    <property type="protein sequence ID" value="MDR6226714.1"/>
    <property type="molecule type" value="Genomic_DNA"/>
</dbReference>
<comment type="caution">
    <text evidence="3">The sequence shown here is derived from an EMBL/GenBank/DDBJ whole genome shotgun (WGS) entry which is preliminary data.</text>
</comment>
<name>A0ABU1IPJ4_9BACL</name>
<dbReference type="PANTHER" id="PTHR43734">
    <property type="entry name" value="PHYTOENE DESATURASE"/>
    <property type="match status" value="1"/>
</dbReference>
<comment type="similarity">
    <text evidence="1">Belongs to the carotenoid/retinoid oxidoreductase family. CrtN subfamily.</text>
</comment>
<dbReference type="Gene3D" id="3.50.50.60">
    <property type="entry name" value="FAD/NAD(P)-binding domain"/>
    <property type="match status" value="1"/>
</dbReference>
<gene>
    <name evidence="3" type="ORF">JOE21_002724</name>
</gene>
<reference evidence="3 4" key="1">
    <citation type="submission" date="2023-07" db="EMBL/GenBank/DDBJ databases">
        <title>Genomic Encyclopedia of Type Strains, Phase IV (KMG-IV): sequencing the most valuable type-strain genomes for metagenomic binning, comparative biology and taxonomic classification.</title>
        <authorList>
            <person name="Goeker M."/>
        </authorList>
    </citation>
    <scope>NUCLEOTIDE SEQUENCE [LARGE SCALE GENOMIC DNA]</scope>
    <source>
        <strain evidence="3 4">DSM 45903</strain>
    </source>
</reference>
<evidence type="ECO:0000256" key="1">
    <source>
        <dbReference type="ARBA" id="ARBA00038322"/>
    </source>
</evidence>
<dbReference type="Pfam" id="PF01593">
    <property type="entry name" value="Amino_oxidase"/>
    <property type="match status" value="1"/>
</dbReference>
<proteinExistence type="inferred from homology"/>
<protein>
    <submittedName>
        <fullName evidence="3">Phytoene dehydrogenase-like protein</fullName>
    </submittedName>
</protein>
<evidence type="ECO:0000313" key="3">
    <source>
        <dbReference type="EMBL" id="MDR6226714.1"/>
    </source>
</evidence>
<sequence length="444" mass="48861">MKPYDVVVVGGGVSGLAASVYLAQEGYSVVVLEKSDQLGGRAITVKKGGALFNLGGHALYREGEAYQILGELGVMLPGGVPDTKGMAIWKNRLYPIPSGPLSFLTSPLLSAYGKMDFVRFLIRLNRTDPQTLALMSLQEWAEKEIRDPMARHLFYAICRIVTYSNDRSRLPADVVYKQLTQSLKGGVFYVDGGWQTIVRGLRNQAVQLGVSIRNRHSVTSIEPMEEKLRIRLTDGGTMEAPTVLTTVGPEQTYRMVKEADRTALGLWKQKARPLMAACLDLGLKRLPKPNHHLAIGLDQPIFFTNHSRASSLSEDGTIVVHLIQYLDEEIGNPKANERQLEQIMDLLHPGWRNEVVARQYLPQIAVMNDMPRVGERMLFGPTVPEVPGLYIAGDGAGHGEMLADAALASAKRAALEILQKRPVHGSHTKDGMDSLGYRNVVSLS</sequence>
<accession>A0ABU1IPJ4</accession>
<evidence type="ECO:0000259" key="2">
    <source>
        <dbReference type="Pfam" id="PF01593"/>
    </source>
</evidence>
<evidence type="ECO:0000313" key="4">
    <source>
        <dbReference type="Proteomes" id="UP001185012"/>
    </source>
</evidence>